<protein>
    <submittedName>
        <fullName evidence="1">Biotin--protein ligase</fullName>
    </submittedName>
</protein>
<dbReference type="EMBL" id="KY523104">
    <property type="protein sequence ID" value="QKU35293.1"/>
    <property type="molecule type" value="Genomic_DNA"/>
</dbReference>
<name>A0A6N1NVB6_9VIRU</name>
<accession>A0A6N1NVB6</accession>
<organism evidence="1">
    <name type="scientific">Tupanvirus soda lake</name>
    <dbReference type="NCBI Taxonomy" id="2126985"/>
    <lineage>
        <taxon>Viruses</taxon>
        <taxon>Varidnaviria</taxon>
        <taxon>Bamfordvirae</taxon>
        <taxon>Nucleocytoviricota</taxon>
        <taxon>Megaviricetes</taxon>
        <taxon>Imitervirales</taxon>
        <taxon>Mimiviridae</taxon>
        <taxon>Megamimivirinae</taxon>
        <taxon>Tupanvirus</taxon>
        <taxon>Tupanvirus salinum</taxon>
    </lineage>
</organism>
<proteinExistence type="predicted"/>
<reference evidence="1" key="1">
    <citation type="submission" date="2017-01" db="EMBL/GenBank/DDBJ databases">
        <authorList>
            <person name="Assis F.L."/>
            <person name="Abrahao J.S."/>
            <person name="Silva L."/>
            <person name="Khalil J.B."/>
            <person name="Rodrigues R."/>
            <person name="Silva L.S."/>
            <person name="Arantes T."/>
            <person name="Boratto P."/>
            <person name="Andrade M."/>
            <person name="Kroon E.G."/>
            <person name="Ribeiro B."/>
            <person name="Bergier I."/>
            <person name="Seligmann H."/>
            <person name="Ghigo E."/>
            <person name="Colson P."/>
            <person name="Levasseur A."/>
            <person name="Raoult D."/>
            <person name="Scola B.L."/>
        </authorList>
    </citation>
    <scope>NUCLEOTIDE SEQUENCE</scope>
    <source>
        <strain evidence="1">Soda lake</strain>
    </source>
</reference>
<sequence>MENYKQKYIKYKAKYTDLKKEIGTDIATISGGDSNFDDPMSQIENLVIYPQKALVTTQFEPPQKILLPEFVKDSITFFNENGEISKASIFIDKDTYENKISKNYEILVTLDDNSQVKGTVESVDPKIITIINEQNELIIIRKWKNAKMLSGRHSKPTILSKEMGTVQYIVNSIGWVPIYNLYLDNQNLEEANGLLYFMALINNSTGYNINAKNTILITGDTKMQTSSRSRSRNTKFTAMELSAVPSNNEGENIEQMPLDELLTYNIKKQYLSGEEISFPIHIFDLKNITKKYIIDTNIYTEGEKQYVEANYGYKIPISEIDLPAGLLRLFVKSSNLNTTLMLGSVNVLRTPKNTPMEIMLGKTPRIRAKLAKEINSTETENGIIKKIKYTTTNNRLYGVIINGTEKVQEVTLRDYIGNATIISADSEPIKKQGYLEWVFKIKPGELNINLNFQLKY</sequence>
<dbReference type="PANTHER" id="PTHR38075:SF1">
    <property type="entry name" value="DUF4139 DOMAIN-CONTAINING PROTEIN"/>
    <property type="match status" value="1"/>
</dbReference>
<dbReference type="RefSeq" id="YP_010781952.1">
    <property type="nucleotide sequence ID" value="NC_075039.1"/>
</dbReference>
<dbReference type="KEGG" id="vg:80518716"/>
<dbReference type="PANTHER" id="PTHR38075">
    <property type="entry name" value="DUF4139 DOMAIN-CONTAINING PROTEIN"/>
    <property type="match status" value="1"/>
</dbReference>
<keyword evidence="1" id="KW-0436">Ligase</keyword>
<evidence type="ECO:0000313" key="1">
    <source>
        <dbReference type="EMBL" id="QKU35293.1"/>
    </source>
</evidence>
<dbReference type="GeneID" id="80518716"/>
<dbReference type="GO" id="GO:0016874">
    <property type="term" value="F:ligase activity"/>
    <property type="evidence" value="ECO:0007669"/>
    <property type="project" value="UniProtKB-KW"/>
</dbReference>
<reference evidence="1" key="2">
    <citation type="journal article" date="2018" name="Nat. Commun.">
        <title>Tailed giant Tupanvirus possesses the most complete translational apparatus of the known virosphere.</title>
        <authorList>
            <person name="Abrahao J."/>
            <person name="Silva L."/>
            <person name="Silva L.S."/>
            <person name="Khalil J.Y.B."/>
            <person name="Rodrigues R."/>
            <person name="Arantes T."/>
            <person name="Assis F."/>
            <person name="Boratto P."/>
            <person name="Andrade M."/>
            <person name="Kroon E.G."/>
            <person name="Ribeiro B."/>
            <person name="Bergier I."/>
            <person name="Seligmann H."/>
            <person name="Ghigo E."/>
            <person name="Colson P."/>
            <person name="Levasseur A."/>
            <person name="Kroemer G."/>
            <person name="Raoult D."/>
            <person name="La Scola B."/>
        </authorList>
    </citation>
    <scope>NUCLEOTIDE SEQUENCE [LARGE SCALE GENOMIC DNA]</scope>
    <source>
        <strain evidence="1">Soda lake</strain>
    </source>
</reference>